<proteinExistence type="predicted"/>
<feature type="transmembrane region" description="Helical" evidence="1">
    <location>
        <begin position="29"/>
        <end position="49"/>
    </location>
</feature>
<evidence type="ECO:0008006" key="4">
    <source>
        <dbReference type="Google" id="ProtNLM"/>
    </source>
</evidence>
<keyword evidence="1" id="KW-0472">Membrane</keyword>
<keyword evidence="1" id="KW-1133">Transmembrane helix</keyword>
<feature type="transmembrane region" description="Helical" evidence="1">
    <location>
        <begin position="209"/>
        <end position="227"/>
    </location>
</feature>
<name>A0ABV9YMR2_9PSEU</name>
<accession>A0ABV9YMR2</accession>
<comment type="caution">
    <text evidence="2">The sequence shown here is derived from an EMBL/GenBank/DDBJ whole genome shotgun (WGS) entry which is preliminary data.</text>
</comment>
<evidence type="ECO:0000256" key="1">
    <source>
        <dbReference type="SAM" id="Phobius"/>
    </source>
</evidence>
<dbReference type="Proteomes" id="UP001595947">
    <property type="component" value="Unassembled WGS sequence"/>
</dbReference>
<keyword evidence="3" id="KW-1185">Reference proteome</keyword>
<feature type="transmembrane region" description="Helical" evidence="1">
    <location>
        <begin position="69"/>
        <end position="90"/>
    </location>
</feature>
<feature type="transmembrane region" description="Helical" evidence="1">
    <location>
        <begin position="183"/>
        <end position="203"/>
    </location>
</feature>
<dbReference type="EMBL" id="JBHSIV010000008">
    <property type="protein sequence ID" value="MFC5062624.1"/>
    <property type="molecule type" value="Genomic_DNA"/>
</dbReference>
<feature type="transmembrane region" description="Helical" evidence="1">
    <location>
        <begin position="156"/>
        <end position="176"/>
    </location>
</feature>
<evidence type="ECO:0000313" key="3">
    <source>
        <dbReference type="Proteomes" id="UP001595947"/>
    </source>
</evidence>
<protein>
    <recommendedName>
        <fullName evidence="4">DUF4386 family protein</fullName>
    </recommendedName>
</protein>
<feature type="transmembrane region" description="Helical" evidence="1">
    <location>
        <begin position="102"/>
        <end position="123"/>
    </location>
</feature>
<gene>
    <name evidence="2" type="ORF">ACFPBZ_10435</name>
</gene>
<evidence type="ECO:0000313" key="2">
    <source>
        <dbReference type="EMBL" id="MFC5062624.1"/>
    </source>
</evidence>
<sequence length="230" mass="23338">MTTIDAPTTTLDVTGAAHAGRRSSGLTSAGGIALLATPVVMAGGMLTIPPGEDGVTTSSYLGSLAATPWLTGLSAGLLHYSWVLFALGVLAAPGLVRGRGRVLTGAVAAAMSFCAIQISGLLLGDWYGMALGRALPLDQAAGIFEAADANLWVTTWMYSGKLVGFAGVLLVTAALAWSRAVSWWLVALPVLGTVAMAGLGMLLGNLGAGIGMIISMAPLFVIGAKLLRQR</sequence>
<reference evidence="3" key="1">
    <citation type="journal article" date="2019" name="Int. J. Syst. Evol. Microbiol.">
        <title>The Global Catalogue of Microorganisms (GCM) 10K type strain sequencing project: providing services to taxonomists for standard genome sequencing and annotation.</title>
        <authorList>
            <consortium name="The Broad Institute Genomics Platform"/>
            <consortium name="The Broad Institute Genome Sequencing Center for Infectious Disease"/>
            <person name="Wu L."/>
            <person name="Ma J."/>
        </authorList>
    </citation>
    <scope>NUCLEOTIDE SEQUENCE [LARGE SCALE GENOMIC DNA]</scope>
    <source>
        <strain evidence="3">CGMCC 4.7093</strain>
    </source>
</reference>
<keyword evidence="1" id="KW-0812">Transmembrane</keyword>
<organism evidence="2 3">
    <name type="scientific">Actinomycetospora atypica</name>
    <dbReference type="NCBI Taxonomy" id="1290095"/>
    <lineage>
        <taxon>Bacteria</taxon>
        <taxon>Bacillati</taxon>
        <taxon>Actinomycetota</taxon>
        <taxon>Actinomycetes</taxon>
        <taxon>Pseudonocardiales</taxon>
        <taxon>Pseudonocardiaceae</taxon>
        <taxon>Actinomycetospora</taxon>
    </lineage>
</organism>
<dbReference type="RefSeq" id="WP_378035972.1">
    <property type="nucleotide sequence ID" value="NZ_JBHSIV010000008.1"/>
</dbReference>